<organism evidence="2 3">
    <name type="scientific">Diplodia intermedia</name>
    <dbReference type="NCBI Taxonomy" id="856260"/>
    <lineage>
        <taxon>Eukaryota</taxon>
        <taxon>Fungi</taxon>
        <taxon>Dikarya</taxon>
        <taxon>Ascomycota</taxon>
        <taxon>Pezizomycotina</taxon>
        <taxon>Dothideomycetes</taxon>
        <taxon>Dothideomycetes incertae sedis</taxon>
        <taxon>Botryosphaeriales</taxon>
        <taxon>Botryosphaeriaceae</taxon>
        <taxon>Diplodia</taxon>
    </lineage>
</organism>
<keyword evidence="3" id="KW-1185">Reference proteome</keyword>
<comment type="caution">
    <text evidence="2">The sequence shown here is derived from an EMBL/GenBank/DDBJ whole genome shotgun (WGS) entry which is preliminary data.</text>
</comment>
<protein>
    <submittedName>
        <fullName evidence="2">Uncharacterized protein</fullName>
    </submittedName>
</protein>
<evidence type="ECO:0000313" key="3">
    <source>
        <dbReference type="Proteomes" id="UP001521184"/>
    </source>
</evidence>
<dbReference type="EMBL" id="JAKEKT020000023">
    <property type="protein sequence ID" value="KAL1644486.1"/>
    <property type="molecule type" value="Genomic_DNA"/>
</dbReference>
<feature type="compositionally biased region" description="Basic residues" evidence="1">
    <location>
        <begin position="103"/>
        <end position="114"/>
    </location>
</feature>
<gene>
    <name evidence="2" type="ORF">SLS58_004400</name>
</gene>
<evidence type="ECO:0000256" key="1">
    <source>
        <dbReference type="SAM" id="MobiDB-lite"/>
    </source>
</evidence>
<feature type="compositionally biased region" description="Basic and acidic residues" evidence="1">
    <location>
        <begin position="25"/>
        <end position="46"/>
    </location>
</feature>
<feature type="region of interest" description="Disordered" evidence="1">
    <location>
        <begin position="10"/>
        <end position="147"/>
    </location>
</feature>
<feature type="compositionally biased region" description="Basic and acidic residues" evidence="1">
    <location>
        <begin position="70"/>
        <end position="91"/>
    </location>
</feature>
<name>A0ABR3TUJ9_9PEZI</name>
<proteinExistence type="predicted"/>
<reference evidence="2 3" key="1">
    <citation type="journal article" date="2023" name="Plant Dis.">
        <title>First Report of Diplodia intermedia Causing Canker and Dieback Diseases on Apple Trees in Canada.</title>
        <authorList>
            <person name="Ellouze W."/>
            <person name="Ilyukhin E."/>
            <person name="Sulman M."/>
            <person name="Ali S."/>
        </authorList>
    </citation>
    <scope>NUCLEOTIDE SEQUENCE [LARGE SCALE GENOMIC DNA]</scope>
    <source>
        <strain evidence="2 3">M45-28</strain>
    </source>
</reference>
<evidence type="ECO:0000313" key="2">
    <source>
        <dbReference type="EMBL" id="KAL1644486.1"/>
    </source>
</evidence>
<dbReference type="Proteomes" id="UP001521184">
    <property type="component" value="Unassembled WGS sequence"/>
</dbReference>
<sequence>MVDFIKFAMYGAIKPPANYNPDNYYVDKEDKKSKNKSKDTNDDKNNNKNNNNDNDDRSSVRSFESSDSTIAEKDGKTTARSREKENKDSLKAPETSEGSSSRSRSRSRSRRRVKVHDAGPGGAKGFFNSVFGNHGVAGTGGYASVKW</sequence>
<accession>A0ABR3TUJ9</accession>